<accession>A0A3G4ZXA6</accession>
<dbReference type="PROSITE" id="PS51154">
    <property type="entry name" value="MACRO"/>
    <property type="match status" value="1"/>
</dbReference>
<gene>
    <name evidence="2" type="ORF">Edafosvirus21_10</name>
</gene>
<name>A0A3G4ZXA6_9VIRU</name>
<feature type="domain" description="Macro" evidence="1">
    <location>
        <begin position="19"/>
        <end position="191"/>
    </location>
</feature>
<dbReference type="EMBL" id="MK072086">
    <property type="protein sequence ID" value="AYV78631.1"/>
    <property type="molecule type" value="Genomic_DNA"/>
</dbReference>
<dbReference type="InterPro" id="IPR043472">
    <property type="entry name" value="Macro_dom-like"/>
</dbReference>
<dbReference type="SMART" id="SM00506">
    <property type="entry name" value="A1pp"/>
    <property type="match status" value="1"/>
</dbReference>
<protein>
    <submittedName>
        <fullName evidence="2">Macro domain containing protein</fullName>
    </submittedName>
</protein>
<reference evidence="2" key="1">
    <citation type="submission" date="2018-10" db="EMBL/GenBank/DDBJ databases">
        <title>Hidden diversity of soil giant viruses.</title>
        <authorList>
            <person name="Schulz F."/>
            <person name="Alteio L."/>
            <person name="Goudeau D."/>
            <person name="Ryan E.M."/>
            <person name="Malmstrom R.R."/>
            <person name="Blanchard J."/>
            <person name="Woyke T."/>
        </authorList>
    </citation>
    <scope>NUCLEOTIDE SEQUENCE</scope>
    <source>
        <strain evidence="2">EDV1</strain>
    </source>
</reference>
<evidence type="ECO:0000259" key="1">
    <source>
        <dbReference type="PROSITE" id="PS51154"/>
    </source>
</evidence>
<dbReference type="SUPFAM" id="SSF52949">
    <property type="entry name" value="Macro domain-like"/>
    <property type="match status" value="1"/>
</dbReference>
<sequence length="191" mass="21534">MVKFIFFSNEKKIINTYQKILNRSHSGVKLDISFVEMDVLQLLEENSKIYDFNVIVSPSNSFCVMSGGIDSVYKKLFPNIESKAVKVKDESKLALSTKGYYVPVGMNIIVNTESKLCKYMIMAPTMFLPRNINGTNNVYLTFYGILTKYYDKKITIACPTLGTGIGGMVFEDSANQILDAINDYQNNNPIL</sequence>
<dbReference type="Pfam" id="PF01661">
    <property type="entry name" value="Macro"/>
    <property type="match status" value="1"/>
</dbReference>
<evidence type="ECO:0000313" key="2">
    <source>
        <dbReference type="EMBL" id="AYV78631.1"/>
    </source>
</evidence>
<organism evidence="2">
    <name type="scientific">Edafosvirus sp</name>
    <dbReference type="NCBI Taxonomy" id="2487765"/>
    <lineage>
        <taxon>Viruses</taxon>
        <taxon>Varidnaviria</taxon>
        <taxon>Bamfordvirae</taxon>
        <taxon>Nucleocytoviricota</taxon>
        <taxon>Megaviricetes</taxon>
        <taxon>Imitervirales</taxon>
        <taxon>Mimiviridae</taxon>
        <taxon>Klosneuvirinae</taxon>
    </lineage>
</organism>
<proteinExistence type="predicted"/>
<dbReference type="Gene3D" id="3.40.220.10">
    <property type="entry name" value="Leucine Aminopeptidase, subunit E, domain 1"/>
    <property type="match status" value="1"/>
</dbReference>
<dbReference type="InterPro" id="IPR002589">
    <property type="entry name" value="Macro_dom"/>
</dbReference>